<evidence type="ECO:0000313" key="2">
    <source>
        <dbReference type="EMBL" id="CAL1574227.1"/>
    </source>
</evidence>
<proteinExistence type="predicted"/>
<evidence type="ECO:0008006" key="4">
    <source>
        <dbReference type="Google" id="ProtNLM"/>
    </source>
</evidence>
<accession>A0AAV2JEU8</accession>
<keyword evidence="3" id="KW-1185">Reference proteome</keyword>
<feature type="region of interest" description="Disordered" evidence="1">
    <location>
        <begin position="355"/>
        <end position="378"/>
    </location>
</feature>
<gene>
    <name evidence="2" type="ORF">KC01_LOCUS5972</name>
</gene>
<feature type="region of interest" description="Disordered" evidence="1">
    <location>
        <begin position="1"/>
        <end position="72"/>
    </location>
</feature>
<feature type="compositionally biased region" description="Pro residues" evidence="1">
    <location>
        <begin position="1"/>
        <end position="11"/>
    </location>
</feature>
<feature type="region of interest" description="Disordered" evidence="1">
    <location>
        <begin position="315"/>
        <end position="341"/>
    </location>
</feature>
<reference evidence="2 3" key="1">
    <citation type="submission" date="2024-04" db="EMBL/GenBank/DDBJ databases">
        <authorList>
            <person name="Waldvogel A.-M."/>
            <person name="Schoenle A."/>
        </authorList>
    </citation>
    <scope>NUCLEOTIDE SEQUENCE [LARGE SCALE GENOMIC DNA]</scope>
</reference>
<sequence length="378" mass="40368">MSPNPGTPSPFPSQALSTPTTCGSHAKASLRGISPQRSLSPESSPPSPRSSPPQSGTHQAISLSHSSSYPSSDFSRAYLRAHRHASHLSLPLSFTSTKERTASLPLTPPGDKIPDRRNPRSSPQPTYHSTPTGLPSPNPSPLQCHLSSTPPRHSSHKRPYSGPGPSEPQNRPRRSPCTPQPPHEPFQIVPIQFSPQSHPQTCRPLKIVQSKVSGPHRAGDPSSPISSSLAELRHPALSSQQSSSLLPILQSPCPQHPITQHTGVPRAPGTPYPPSSGLAPAGVPNRTHGRPQLITHGHRFSRLAASAYPAAPGILIPLPPHRPNPPIPGTPPPPPPTGFSHQLWEVDNFLLPPRHQKLSTLRQDPPVMSPSYGSVSIS</sequence>
<evidence type="ECO:0000313" key="3">
    <source>
        <dbReference type="Proteomes" id="UP001497482"/>
    </source>
</evidence>
<feature type="compositionally biased region" description="Polar residues" evidence="1">
    <location>
        <begin position="12"/>
        <end position="23"/>
    </location>
</feature>
<feature type="region of interest" description="Disordered" evidence="1">
    <location>
        <begin position="88"/>
        <end position="243"/>
    </location>
</feature>
<name>A0AAV2JEU8_KNICA</name>
<feature type="compositionally biased region" description="Polar residues" evidence="1">
    <location>
        <begin position="120"/>
        <end position="133"/>
    </location>
</feature>
<dbReference type="EMBL" id="OZ035833">
    <property type="protein sequence ID" value="CAL1574227.1"/>
    <property type="molecule type" value="Genomic_DNA"/>
</dbReference>
<feature type="region of interest" description="Disordered" evidence="1">
    <location>
        <begin position="257"/>
        <end position="292"/>
    </location>
</feature>
<dbReference type="Proteomes" id="UP001497482">
    <property type="component" value="Chromosome 11"/>
</dbReference>
<feature type="compositionally biased region" description="Pro residues" evidence="1">
    <location>
        <begin position="317"/>
        <end position="337"/>
    </location>
</feature>
<evidence type="ECO:0000256" key="1">
    <source>
        <dbReference type="SAM" id="MobiDB-lite"/>
    </source>
</evidence>
<organism evidence="2 3">
    <name type="scientific">Knipowitschia caucasica</name>
    <name type="common">Caucasian dwarf goby</name>
    <name type="synonym">Pomatoschistus caucasicus</name>
    <dbReference type="NCBI Taxonomy" id="637954"/>
    <lineage>
        <taxon>Eukaryota</taxon>
        <taxon>Metazoa</taxon>
        <taxon>Chordata</taxon>
        <taxon>Craniata</taxon>
        <taxon>Vertebrata</taxon>
        <taxon>Euteleostomi</taxon>
        <taxon>Actinopterygii</taxon>
        <taxon>Neopterygii</taxon>
        <taxon>Teleostei</taxon>
        <taxon>Neoteleostei</taxon>
        <taxon>Acanthomorphata</taxon>
        <taxon>Gobiaria</taxon>
        <taxon>Gobiiformes</taxon>
        <taxon>Gobioidei</taxon>
        <taxon>Gobiidae</taxon>
        <taxon>Gobiinae</taxon>
        <taxon>Knipowitschia</taxon>
    </lineage>
</organism>
<dbReference type="AlphaFoldDB" id="A0AAV2JEU8"/>
<protein>
    <recommendedName>
        <fullName evidence="4">Movement protein</fullName>
    </recommendedName>
</protein>
<feature type="compositionally biased region" description="Low complexity" evidence="1">
    <location>
        <begin position="62"/>
        <end position="72"/>
    </location>
</feature>